<comment type="caution">
    <text evidence="1">The sequence shown here is derived from an EMBL/GenBank/DDBJ whole genome shotgun (WGS) entry which is preliminary data.</text>
</comment>
<accession>A0AAE0Z631</accession>
<evidence type="ECO:0000313" key="1">
    <source>
        <dbReference type="EMBL" id="KAK3763400.1"/>
    </source>
</evidence>
<name>A0AAE0Z631_9GAST</name>
<organism evidence="1 2">
    <name type="scientific">Elysia crispata</name>
    <name type="common">lettuce slug</name>
    <dbReference type="NCBI Taxonomy" id="231223"/>
    <lineage>
        <taxon>Eukaryota</taxon>
        <taxon>Metazoa</taxon>
        <taxon>Spiralia</taxon>
        <taxon>Lophotrochozoa</taxon>
        <taxon>Mollusca</taxon>
        <taxon>Gastropoda</taxon>
        <taxon>Heterobranchia</taxon>
        <taxon>Euthyneura</taxon>
        <taxon>Panpulmonata</taxon>
        <taxon>Sacoglossa</taxon>
        <taxon>Placobranchoidea</taxon>
        <taxon>Plakobranchidae</taxon>
        <taxon>Elysia</taxon>
    </lineage>
</organism>
<proteinExistence type="predicted"/>
<gene>
    <name evidence="1" type="ORF">RRG08_050102</name>
</gene>
<protein>
    <submittedName>
        <fullName evidence="1">Uncharacterized protein</fullName>
    </submittedName>
</protein>
<evidence type="ECO:0000313" key="2">
    <source>
        <dbReference type="Proteomes" id="UP001283361"/>
    </source>
</evidence>
<reference evidence="1" key="1">
    <citation type="journal article" date="2023" name="G3 (Bethesda)">
        <title>A reference genome for the long-term kleptoplast-retaining sea slug Elysia crispata morphotype clarki.</title>
        <authorList>
            <person name="Eastman K.E."/>
            <person name="Pendleton A.L."/>
            <person name="Shaikh M.A."/>
            <person name="Suttiyut T."/>
            <person name="Ogas R."/>
            <person name="Tomko P."/>
            <person name="Gavelis G."/>
            <person name="Widhalm J.R."/>
            <person name="Wisecaver J.H."/>
        </authorList>
    </citation>
    <scope>NUCLEOTIDE SEQUENCE</scope>
    <source>
        <strain evidence="1">ECLA1</strain>
    </source>
</reference>
<sequence>MFAWGESALPCKMTADRMNYHLTLTRSKTILQAKRLSQCRFALSIFCGLGLTAGQPGLVTSVADQCPAPPTTGPRPLVVYDVTTWG</sequence>
<keyword evidence="2" id="KW-1185">Reference proteome</keyword>
<dbReference type="Proteomes" id="UP001283361">
    <property type="component" value="Unassembled WGS sequence"/>
</dbReference>
<dbReference type="EMBL" id="JAWDGP010004563">
    <property type="protein sequence ID" value="KAK3763400.1"/>
    <property type="molecule type" value="Genomic_DNA"/>
</dbReference>
<dbReference type="AlphaFoldDB" id="A0AAE0Z631"/>